<organism evidence="1 2">
    <name type="scientific">Rhizobium mongolense subsp. loessense</name>
    <dbReference type="NCBI Taxonomy" id="158890"/>
    <lineage>
        <taxon>Bacteria</taxon>
        <taxon>Pseudomonadati</taxon>
        <taxon>Pseudomonadota</taxon>
        <taxon>Alphaproteobacteria</taxon>
        <taxon>Hyphomicrobiales</taxon>
        <taxon>Rhizobiaceae</taxon>
        <taxon>Rhizobium/Agrobacterium group</taxon>
        <taxon>Rhizobium</taxon>
    </lineage>
</organism>
<accession>A0A1G4RDV6</accession>
<name>A0A1G4RDV6_9HYPH</name>
<dbReference type="AlphaFoldDB" id="A0A1G4RDV6"/>
<protein>
    <submittedName>
        <fullName evidence="1">Uncharacterized protein</fullName>
    </submittedName>
</protein>
<dbReference type="Proteomes" id="UP000199542">
    <property type="component" value="Unassembled WGS sequence"/>
</dbReference>
<evidence type="ECO:0000313" key="1">
    <source>
        <dbReference type="EMBL" id="SCW54947.1"/>
    </source>
</evidence>
<dbReference type="EMBL" id="FMTM01000003">
    <property type="protein sequence ID" value="SCW54947.1"/>
    <property type="molecule type" value="Genomic_DNA"/>
</dbReference>
<evidence type="ECO:0000313" key="2">
    <source>
        <dbReference type="Proteomes" id="UP000199542"/>
    </source>
</evidence>
<proteinExistence type="predicted"/>
<reference evidence="1 2" key="1">
    <citation type="submission" date="2016-10" db="EMBL/GenBank/DDBJ databases">
        <authorList>
            <person name="de Groot N.N."/>
        </authorList>
    </citation>
    <scope>NUCLEOTIDE SEQUENCE [LARGE SCALE GENOMIC DNA]</scope>
    <source>
        <strain evidence="1 2">CGMCC 1.3401</strain>
    </source>
</reference>
<gene>
    <name evidence="1" type="ORF">SAMN02927900_02504</name>
</gene>
<sequence>MLGLDHIRRKVLIHGVFGQEQATSDPHMPDFLLRNQIANACDRPSGTIGQLLR</sequence>